<name>A0AA88C2Z7_9BURK</name>
<dbReference type="EMBL" id="BMWV01000006">
    <property type="protein sequence ID" value="GGY44122.1"/>
    <property type="molecule type" value="Genomic_DNA"/>
</dbReference>
<sequence>MGMQVAADVLQLGLKCNDRFYKFHLALQLFSAAPDRGAYAKHAGNMPMSEGTL</sequence>
<reference evidence="1" key="2">
    <citation type="submission" date="2022-12" db="EMBL/GenBank/DDBJ databases">
        <authorList>
            <person name="Sun Q."/>
            <person name="Kim S."/>
        </authorList>
    </citation>
    <scope>NUCLEOTIDE SEQUENCE</scope>
    <source>
        <strain evidence="1">KCTC 12343</strain>
    </source>
</reference>
<evidence type="ECO:0000313" key="2">
    <source>
        <dbReference type="Proteomes" id="UP000628442"/>
    </source>
</evidence>
<dbReference type="Proteomes" id="UP000628442">
    <property type="component" value="Unassembled WGS sequence"/>
</dbReference>
<evidence type="ECO:0000313" key="1">
    <source>
        <dbReference type="EMBL" id="GGY44122.1"/>
    </source>
</evidence>
<accession>A0AA88C2Z7</accession>
<dbReference type="AlphaFoldDB" id="A0AA88C2Z7"/>
<organism evidence="1 2">
    <name type="scientific">Pseudoduganella albidiflava</name>
    <dbReference type="NCBI Taxonomy" id="321983"/>
    <lineage>
        <taxon>Bacteria</taxon>
        <taxon>Pseudomonadati</taxon>
        <taxon>Pseudomonadota</taxon>
        <taxon>Betaproteobacteria</taxon>
        <taxon>Burkholderiales</taxon>
        <taxon>Oxalobacteraceae</taxon>
        <taxon>Telluria group</taxon>
        <taxon>Pseudoduganella</taxon>
    </lineage>
</organism>
<reference evidence="1" key="1">
    <citation type="journal article" date="2014" name="Int. J. Syst. Evol. Microbiol.">
        <title>Complete genome sequence of Corynebacterium casei LMG S-19264T (=DSM 44701T), isolated from a smear-ripened cheese.</title>
        <authorList>
            <consortium name="US DOE Joint Genome Institute (JGI-PGF)"/>
            <person name="Walter F."/>
            <person name="Albersmeier A."/>
            <person name="Kalinowski J."/>
            <person name="Ruckert C."/>
        </authorList>
    </citation>
    <scope>NUCLEOTIDE SEQUENCE</scope>
    <source>
        <strain evidence="1">KCTC 12343</strain>
    </source>
</reference>
<gene>
    <name evidence="1" type="ORF">GCM10007387_27550</name>
</gene>
<proteinExistence type="predicted"/>
<comment type="caution">
    <text evidence="1">The sequence shown here is derived from an EMBL/GenBank/DDBJ whole genome shotgun (WGS) entry which is preliminary data.</text>
</comment>
<protein>
    <submittedName>
        <fullName evidence="1">Uncharacterized protein</fullName>
    </submittedName>
</protein>